<feature type="compositionally biased region" description="Basic and acidic residues" evidence="5">
    <location>
        <begin position="122"/>
        <end position="136"/>
    </location>
</feature>
<keyword evidence="8" id="KW-1185">Reference proteome</keyword>
<keyword evidence="1" id="KW-0479">Metal-binding</keyword>
<organism evidence="7 8">
    <name type="scientific">Dictyobacter vulcani</name>
    <dbReference type="NCBI Taxonomy" id="2607529"/>
    <lineage>
        <taxon>Bacteria</taxon>
        <taxon>Bacillati</taxon>
        <taxon>Chloroflexota</taxon>
        <taxon>Ktedonobacteria</taxon>
        <taxon>Ktedonobacterales</taxon>
        <taxon>Dictyobacteraceae</taxon>
        <taxon>Dictyobacter</taxon>
    </lineage>
</organism>
<feature type="region of interest" description="Disordered" evidence="5">
    <location>
        <begin position="114"/>
        <end position="136"/>
    </location>
</feature>
<dbReference type="Gene3D" id="1.20.120.910">
    <property type="entry name" value="DksA, coiled-coil domain"/>
    <property type="match status" value="1"/>
</dbReference>
<feature type="domain" description="Zinc finger DksA/TraR C4-type" evidence="6">
    <location>
        <begin position="83"/>
        <end position="110"/>
    </location>
</feature>
<keyword evidence="3" id="KW-0862">Zinc</keyword>
<name>A0A5J4KXT3_9CHLR</name>
<evidence type="ECO:0000313" key="7">
    <source>
        <dbReference type="EMBL" id="GER91311.1"/>
    </source>
</evidence>
<dbReference type="PANTHER" id="PTHR33823:SF4">
    <property type="entry name" value="GENERAL STRESS PROTEIN 16O"/>
    <property type="match status" value="1"/>
</dbReference>
<reference evidence="7 8" key="1">
    <citation type="submission" date="2019-10" db="EMBL/GenBank/DDBJ databases">
        <title>Dictyobacter vulcani sp. nov., within the class Ktedonobacteria, isolated from soil of volcanic Mt. Zao.</title>
        <authorList>
            <person name="Zheng Y."/>
            <person name="Wang C.M."/>
            <person name="Sakai Y."/>
            <person name="Abe K."/>
            <person name="Yokota A."/>
            <person name="Yabe S."/>
        </authorList>
    </citation>
    <scope>NUCLEOTIDE SEQUENCE [LARGE SCALE GENOMIC DNA]</scope>
    <source>
        <strain evidence="7 8">W12</strain>
    </source>
</reference>
<dbReference type="GO" id="GO:0008270">
    <property type="term" value="F:zinc ion binding"/>
    <property type="evidence" value="ECO:0007669"/>
    <property type="project" value="UniProtKB-KW"/>
</dbReference>
<dbReference type="PROSITE" id="PS51128">
    <property type="entry name" value="ZF_DKSA_2"/>
    <property type="match status" value="1"/>
</dbReference>
<evidence type="ECO:0000259" key="6">
    <source>
        <dbReference type="Pfam" id="PF01258"/>
    </source>
</evidence>
<sequence>MAIDTKQIKKRLEETRQELEGHLKSLTRPSAADYLTDPANDDYQDIEDEAVDEQQEQQDRAVKFNEQTQLDDVNAALKRIENGTYGRCVVCGQPIPEKRLEAIPWAARCVKDEEAAEQGMISRDELSQDTDDTRFS</sequence>
<dbReference type="AlphaFoldDB" id="A0A5J4KXT3"/>
<dbReference type="PANTHER" id="PTHR33823">
    <property type="entry name" value="RNA POLYMERASE-BINDING TRANSCRIPTION FACTOR DKSA-RELATED"/>
    <property type="match status" value="1"/>
</dbReference>
<comment type="caution">
    <text evidence="7">The sequence shown here is derived from an EMBL/GenBank/DDBJ whole genome shotgun (WGS) entry which is preliminary data.</text>
</comment>
<accession>A0A5J4KXT3</accession>
<dbReference type="SUPFAM" id="SSF109635">
    <property type="entry name" value="DnaK suppressor protein DksA, alpha-hairpin domain"/>
    <property type="match status" value="1"/>
</dbReference>
<dbReference type="SUPFAM" id="SSF57716">
    <property type="entry name" value="Glucocorticoid receptor-like (DNA-binding domain)"/>
    <property type="match status" value="1"/>
</dbReference>
<dbReference type="InterPro" id="IPR037187">
    <property type="entry name" value="DnaK_N"/>
</dbReference>
<evidence type="ECO:0000313" key="8">
    <source>
        <dbReference type="Proteomes" id="UP000326912"/>
    </source>
</evidence>
<evidence type="ECO:0000256" key="3">
    <source>
        <dbReference type="ARBA" id="ARBA00022833"/>
    </source>
</evidence>
<dbReference type="Proteomes" id="UP000326912">
    <property type="component" value="Unassembled WGS sequence"/>
</dbReference>
<keyword evidence="2" id="KW-0863">Zinc-finger</keyword>
<dbReference type="RefSeq" id="WP_151758958.1">
    <property type="nucleotide sequence ID" value="NZ_BKZW01000003.1"/>
</dbReference>
<proteinExistence type="predicted"/>
<protein>
    <recommendedName>
        <fullName evidence="6">Zinc finger DksA/TraR C4-type domain-containing protein</fullName>
    </recommendedName>
</protein>
<gene>
    <name evidence="7" type="ORF">KDW_54730</name>
</gene>
<evidence type="ECO:0000256" key="4">
    <source>
        <dbReference type="PROSITE-ProRule" id="PRU00510"/>
    </source>
</evidence>
<dbReference type="EMBL" id="BKZW01000003">
    <property type="protein sequence ID" value="GER91311.1"/>
    <property type="molecule type" value="Genomic_DNA"/>
</dbReference>
<evidence type="ECO:0000256" key="5">
    <source>
        <dbReference type="SAM" id="MobiDB-lite"/>
    </source>
</evidence>
<feature type="zinc finger region" description="dksA C4-type" evidence="4">
    <location>
        <begin position="88"/>
        <end position="112"/>
    </location>
</feature>
<dbReference type="InterPro" id="IPR000962">
    <property type="entry name" value="Znf_DskA_TraR"/>
</dbReference>
<evidence type="ECO:0000256" key="2">
    <source>
        <dbReference type="ARBA" id="ARBA00022771"/>
    </source>
</evidence>
<dbReference type="Pfam" id="PF01258">
    <property type="entry name" value="zf-dskA_traR"/>
    <property type="match status" value="1"/>
</dbReference>
<evidence type="ECO:0000256" key="1">
    <source>
        <dbReference type="ARBA" id="ARBA00022723"/>
    </source>
</evidence>